<protein>
    <recommendedName>
        <fullName evidence="8">Serine/threonine-protein phosphatase PGAM5, mitochondrial</fullName>
        <ecNumber evidence="3">3.1.3.16</ecNumber>
    </recommendedName>
    <alternativeName>
        <fullName evidence="10">Phosphoglycerate mutase family member 5 homolog</fullName>
    </alternativeName>
    <alternativeName>
        <fullName evidence="9">Serine/threonine-protein phosphatase Pgam5, mitochondrial</fullName>
    </alternativeName>
</protein>
<dbReference type="Gene3D" id="3.40.50.1240">
    <property type="entry name" value="Phosphoglycerate mutase-like"/>
    <property type="match status" value="1"/>
</dbReference>
<comment type="similarity">
    <text evidence="2">Belongs to the phosphoglycerate mutase family. BPG-dependent PGAM subfamily.</text>
</comment>
<dbReference type="GO" id="GO:0005741">
    <property type="term" value="C:mitochondrial outer membrane"/>
    <property type="evidence" value="ECO:0007669"/>
    <property type="project" value="UniProtKB-SubCell"/>
</dbReference>
<dbReference type="Pfam" id="PF00300">
    <property type="entry name" value="His_Phos_1"/>
    <property type="match status" value="2"/>
</dbReference>
<dbReference type="CDD" id="cd07067">
    <property type="entry name" value="HP_PGM_like"/>
    <property type="match status" value="1"/>
</dbReference>
<evidence type="ECO:0000313" key="14">
    <source>
        <dbReference type="Proteomes" id="UP000786811"/>
    </source>
</evidence>
<dbReference type="InterPro" id="IPR013078">
    <property type="entry name" value="His_Pase_superF_clade-1"/>
</dbReference>
<dbReference type="InterPro" id="IPR029033">
    <property type="entry name" value="His_PPase_superfam"/>
</dbReference>
<dbReference type="SUPFAM" id="SSF53254">
    <property type="entry name" value="Phosphoglycerate mutase-like"/>
    <property type="match status" value="1"/>
</dbReference>
<keyword evidence="14" id="KW-1185">Reference proteome</keyword>
<keyword evidence="5" id="KW-0378">Hydrolase</keyword>
<evidence type="ECO:0000256" key="6">
    <source>
        <dbReference type="ARBA" id="ARBA00037234"/>
    </source>
</evidence>
<comment type="function">
    <text evidence="6">Displays phosphatase activity for serine/threonine residues, and dephosphorylates and activates Pk92B kinase. Has apparently no phosphoglycerate mutase activity.</text>
</comment>
<proteinExistence type="inferred from homology"/>
<evidence type="ECO:0000256" key="5">
    <source>
        <dbReference type="ARBA" id="ARBA00022801"/>
    </source>
</evidence>
<evidence type="ECO:0000256" key="9">
    <source>
        <dbReference type="ARBA" id="ARBA00040722"/>
    </source>
</evidence>
<evidence type="ECO:0000256" key="3">
    <source>
        <dbReference type="ARBA" id="ARBA00013081"/>
    </source>
</evidence>
<reference evidence="13" key="1">
    <citation type="submission" date="2021-04" db="EMBL/GenBank/DDBJ databases">
        <authorList>
            <person name="Chebbi M.A.C M."/>
        </authorList>
    </citation>
    <scope>NUCLEOTIDE SEQUENCE</scope>
</reference>
<dbReference type="GO" id="GO:0090141">
    <property type="term" value="P:positive regulation of mitochondrial fission"/>
    <property type="evidence" value="ECO:0007669"/>
    <property type="project" value="TreeGrafter"/>
</dbReference>
<keyword evidence="4" id="KW-0496">Mitochondrion</keyword>
<dbReference type="AlphaFoldDB" id="A0A8J2H5L9"/>
<evidence type="ECO:0000313" key="13">
    <source>
        <dbReference type="EMBL" id="CAG5076983.1"/>
    </source>
</evidence>
<keyword evidence="4" id="KW-0472">Membrane</keyword>
<dbReference type="SMART" id="SM00855">
    <property type="entry name" value="PGAM"/>
    <property type="match status" value="1"/>
</dbReference>
<name>A0A8J2H5L9_COTCN</name>
<comment type="catalytic activity">
    <reaction evidence="12">
        <text>O-phospho-L-threonyl-[protein] + H2O = L-threonyl-[protein] + phosphate</text>
        <dbReference type="Rhea" id="RHEA:47004"/>
        <dbReference type="Rhea" id="RHEA-COMP:11060"/>
        <dbReference type="Rhea" id="RHEA-COMP:11605"/>
        <dbReference type="ChEBI" id="CHEBI:15377"/>
        <dbReference type="ChEBI" id="CHEBI:30013"/>
        <dbReference type="ChEBI" id="CHEBI:43474"/>
        <dbReference type="ChEBI" id="CHEBI:61977"/>
        <dbReference type="EC" id="3.1.3.16"/>
    </reaction>
</comment>
<evidence type="ECO:0000256" key="4">
    <source>
        <dbReference type="ARBA" id="ARBA00022787"/>
    </source>
</evidence>
<evidence type="ECO:0000256" key="12">
    <source>
        <dbReference type="ARBA" id="ARBA00048336"/>
    </source>
</evidence>
<dbReference type="OrthoDB" id="2118094at2759"/>
<evidence type="ECO:0000256" key="1">
    <source>
        <dbReference type="ARBA" id="ARBA00004294"/>
    </source>
</evidence>
<evidence type="ECO:0000256" key="2">
    <source>
        <dbReference type="ARBA" id="ARBA00006717"/>
    </source>
</evidence>
<dbReference type="Proteomes" id="UP000786811">
    <property type="component" value="Unassembled WGS sequence"/>
</dbReference>
<comment type="subcellular location">
    <subcellularLocation>
        <location evidence="1">Mitochondrion outer membrane</location>
    </subcellularLocation>
</comment>
<evidence type="ECO:0000256" key="11">
    <source>
        <dbReference type="ARBA" id="ARBA00047761"/>
    </source>
</evidence>
<evidence type="ECO:0000256" key="7">
    <source>
        <dbReference type="ARBA" id="ARBA00038605"/>
    </source>
</evidence>
<organism evidence="13 14">
    <name type="scientific">Cotesia congregata</name>
    <name type="common">Parasitoid wasp</name>
    <name type="synonym">Apanteles congregatus</name>
    <dbReference type="NCBI Taxonomy" id="51543"/>
    <lineage>
        <taxon>Eukaryota</taxon>
        <taxon>Metazoa</taxon>
        <taxon>Ecdysozoa</taxon>
        <taxon>Arthropoda</taxon>
        <taxon>Hexapoda</taxon>
        <taxon>Insecta</taxon>
        <taxon>Pterygota</taxon>
        <taxon>Neoptera</taxon>
        <taxon>Endopterygota</taxon>
        <taxon>Hymenoptera</taxon>
        <taxon>Apocrita</taxon>
        <taxon>Ichneumonoidea</taxon>
        <taxon>Braconidae</taxon>
        <taxon>Microgastrinae</taxon>
        <taxon>Cotesia</taxon>
    </lineage>
</organism>
<gene>
    <name evidence="13" type="ORF">HICCMSTLAB_LOCUS2340</name>
</gene>
<sequence>MSKFSRFQKFAAVLGVGTVSGAAAIYYNGYVSPKEQYESPYNNTPKFPGVGELTPSIKWDSNWDRRDPKSLIKPKKLEAITDENKYNAEIEAHKPRAARHVLLIRHGQYNLSGSTDTQRILTELGRNQADCTGKRLQHLALPYSQLVRSTMTRAQETAKIIETSLPNVPVVDDSLLVEGCPILPEPPFGGWRPGIQYFQDGPRIEAAFRKYFHRASPKQEKDSYTIIVCHANVIRYFVCRALQFPPEAWSRFSLKHASITWISIQPSGRVVLRGYGDAGHMPSEEGSEFQRKKKHFFCDFLSQISRDPENDPELGDQGVQQVGVQGVQQVDVQGVQQVGPDGLGRYVAPIANPPRIDEVQQRGEIENHRTNCLTCRQLILISETYD</sequence>
<comment type="caution">
    <text evidence="13">The sequence shown here is derived from an EMBL/GenBank/DDBJ whole genome shotgun (WGS) entry which is preliminary data.</text>
</comment>
<dbReference type="PANTHER" id="PTHR20935">
    <property type="entry name" value="PHOSPHOGLYCERATE MUTASE-RELATED"/>
    <property type="match status" value="1"/>
</dbReference>
<accession>A0A8J2H5L9</accession>
<evidence type="ECO:0000256" key="8">
    <source>
        <dbReference type="ARBA" id="ARBA00039765"/>
    </source>
</evidence>
<comment type="subunit">
    <text evidence="7">Interacts with Pk92B/ASK1.</text>
</comment>
<dbReference type="GO" id="GO:0004722">
    <property type="term" value="F:protein serine/threonine phosphatase activity"/>
    <property type="evidence" value="ECO:0007669"/>
    <property type="project" value="UniProtKB-EC"/>
</dbReference>
<dbReference type="InterPro" id="IPR051021">
    <property type="entry name" value="Mito_Ser/Thr_phosphatase"/>
</dbReference>
<comment type="catalytic activity">
    <reaction evidence="11">
        <text>O-phospho-L-seryl-[protein] + H2O = L-seryl-[protein] + phosphate</text>
        <dbReference type="Rhea" id="RHEA:20629"/>
        <dbReference type="Rhea" id="RHEA-COMP:9863"/>
        <dbReference type="Rhea" id="RHEA-COMP:11604"/>
        <dbReference type="ChEBI" id="CHEBI:15377"/>
        <dbReference type="ChEBI" id="CHEBI:29999"/>
        <dbReference type="ChEBI" id="CHEBI:43474"/>
        <dbReference type="ChEBI" id="CHEBI:83421"/>
        <dbReference type="EC" id="3.1.3.16"/>
    </reaction>
</comment>
<dbReference type="PANTHER" id="PTHR20935:SF0">
    <property type="entry name" value="SERINE_THREONINE-PROTEIN PHOSPHATASE PGAM5, MITOCHONDRIAL"/>
    <property type="match status" value="1"/>
</dbReference>
<evidence type="ECO:0000256" key="10">
    <source>
        <dbReference type="ARBA" id="ARBA00042520"/>
    </source>
</evidence>
<dbReference type="EMBL" id="CAJNRD030001117">
    <property type="protein sequence ID" value="CAG5076983.1"/>
    <property type="molecule type" value="Genomic_DNA"/>
</dbReference>
<dbReference type="EC" id="3.1.3.16" evidence="3"/>
<keyword evidence="4" id="KW-1000">Mitochondrion outer membrane</keyword>